<comment type="caution">
    <text evidence="1">The sequence shown here is derived from an EMBL/GenBank/DDBJ whole genome shotgun (WGS) entry which is preliminary data.</text>
</comment>
<evidence type="ECO:0000313" key="2">
    <source>
        <dbReference type="Proteomes" id="UP001162992"/>
    </source>
</evidence>
<organism evidence="1 2">
    <name type="scientific">Diphasiastrum complanatum</name>
    <name type="common">Issler's clubmoss</name>
    <name type="synonym">Lycopodium complanatum</name>
    <dbReference type="NCBI Taxonomy" id="34168"/>
    <lineage>
        <taxon>Eukaryota</taxon>
        <taxon>Viridiplantae</taxon>
        <taxon>Streptophyta</taxon>
        <taxon>Embryophyta</taxon>
        <taxon>Tracheophyta</taxon>
        <taxon>Lycopodiopsida</taxon>
        <taxon>Lycopodiales</taxon>
        <taxon>Lycopodiaceae</taxon>
        <taxon>Lycopodioideae</taxon>
        <taxon>Diphasiastrum</taxon>
    </lineage>
</organism>
<gene>
    <name evidence="1" type="ORF">O6H91_01G144900</name>
</gene>
<proteinExistence type="predicted"/>
<evidence type="ECO:0000313" key="1">
    <source>
        <dbReference type="EMBL" id="KAJ7571006.1"/>
    </source>
</evidence>
<sequence>MAPISFDPHASLSSPKHHDQASVALLHYPAPPEDEIHPSRWWKYGSHYPCFAWGFYCVAAAAAALAVSLVYCTVFRFSHAASAPRQAEISRPLKVLDKPLVILVSSDGFRWGYQWKVPTPNIDRLRLNGTEAEPGLIPVFPTLTFPNHYSIATGLYPAWHGIISNYFHYPVNGNTETFYMGNLDPKWWLGEPIWQTVTKAGLKAATFFWPGSEVVKGPWNCPPSLCRHYNGSVPYEDRVDTVLGYLDLPPWERPSFMSLYFESPDKPGHEVGPDAPQISEAIERIDAMIGRLLDGLEQRNVLEDVSIIMVGDHGMVGTCDKKLIYLHDLAPWISIPSSWIDSTSPVLAIRPPSDVDAKEVVKKMSEGLSSGKVENGNFLKVYLKEDLPERLHYSDSARIQPIIGLIAEAFKVEEKRSKAKECGGAHGYDNEFASMRTIFIGHGPRFAKGRKVPSFINVELYNVMTTILGIEAAPNNGSLSFVNSLLLP</sequence>
<accession>A0ACC2EX07</accession>
<protein>
    <submittedName>
        <fullName evidence="1">Uncharacterized protein</fullName>
    </submittedName>
</protein>
<keyword evidence="2" id="KW-1185">Reference proteome</keyword>
<name>A0ACC2EX07_DIPCM</name>
<dbReference type="Proteomes" id="UP001162992">
    <property type="component" value="Chromosome 1"/>
</dbReference>
<reference evidence="2" key="1">
    <citation type="journal article" date="2024" name="Proc. Natl. Acad. Sci. U.S.A.">
        <title>Extraordinary preservation of gene collinearity over three hundred million years revealed in homosporous lycophytes.</title>
        <authorList>
            <person name="Li C."/>
            <person name="Wickell D."/>
            <person name="Kuo L.Y."/>
            <person name="Chen X."/>
            <person name="Nie B."/>
            <person name="Liao X."/>
            <person name="Peng D."/>
            <person name="Ji J."/>
            <person name="Jenkins J."/>
            <person name="Williams M."/>
            <person name="Shu S."/>
            <person name="Plott C."/>
            <person name="Barry K."/>
            <person name="Rajasekar S."/>
            <person name="Grimwood J."/>
            <person name="Han X."/>
            <person name="Sun S."/>
            <person name="Hou Z."/>
            <person name="He W."/>
            <person name="Dai G."/>
            <person name="Sun C."/>
            <person name="Schmutz J."/>
            <person name="Leebens-Mack J.H."/>
            <person name="Li F.W."/>
            <person name="Wang L."/>
        </authorList>
    </citation>
    <scope>NUCLEOTIDE SEQUENCE [LARGE SCALE GENOMIC DNA]</scope>
    <source>
        <strain evidence="2">cv. PW_Plant_1</strain>
    </source>
</reference>
<dbReference type="EMBL" id="CM055092">
    <property type="protein sequence ID" value="KAJ7571006.1"/>
    <property type="molecule type" value="Genomic_DNA"/>
</dbReference>